<reference evidence="1" key="1">
    <citation type="journal article" date="2023" name="J. Hazard. Mater.">
        <title>Anaerobic biodegradation of pyrene and benzo[a]pyrene by a new sulfate-reducing Desulforamulus aquiferis strain DSA.</title>
        <authorList>
            <person name="Zhang Z."/>
            <person name="Sun J."/>
            <person name="Gong X."/>
            <person name="Wang C."/>
            <person name="Wang H."/>
        </authorList>
    </citation>
    <scope>NUCLEOTIDE SEQUENCE</scope>
    <source>
        <strain evidence="1">DSA</strain>
    </source>
</reference>
<organism evidence="1 2">
    <name type="scientific">Desulforamulus aquiferis</name>
    <dbReference type="NCBI Taxonomy" id="1397668"/>
    <lineage>
        <taxon>Bacteria</taxon>
        <taxon>Bacillati</taxon>
        <taxon>Bacillota</taxon>
        <taxon>Clostridia</taxon>
        <taxon>Eubacteriales</taxon>
        <taxon>Peptococcaceae</taxon>
        <taxon>Desulforamulus</taxon>
    </lineage>
</organism>
<reference evidence="1" key="2">
    <citation type="submission" date="2023-03" db="EMBL/GenBank/DDBJ databases">
        <authorList>
            <person name="Zhang Z."/>
        </authorList>
    </citation>
    <scope>NUCLEOTIDE SEQUENCE</scope>
    <source>
        <strain evidence="1">DSA</strain>
    </source>
</reference>
<accession>A0AAW7Z8K5</accession>
<evidence type="ECO:0000313" key="2">
    <source>
        <dbReference type="Proteomes" id="UP001172911"/>
    </source>
</evidence>
<proteinExistence type="predicted"/>
<protein>
    <submittedName>
        <fullName evidence="1">Uncharacterized protein</fullName>
    </submittedName>
</protein>
<evidence type="ECO:0000313" key="1">
    <source>
        <dbReference type="EMBL" id="MDO7786113.1"/>
    </source>
</evidence>
<comment type="caution">
    <text evidence="1">The sequence shown here is derived from an EMBL/GenBank/DDBJ whole genome shotgun (WGS) entry which is preliminary data.</text>
</comment>
<dbReference type="Pfam" id="PF20648">
    <property type="entry name" value="DUF6809"/>
    <property type="match status" value="1"/>
</dbReference>
<dbReference type="RefSeq" id="WP_304540948.1">
    <property type="nucleotide sequence ID" value="NZ_JARPTC010000003.1"/>
</dbReference>
<keyword evidence="2" id="KW-1185">Reference proteome</keyword>
<dbReference type="Proteomes" id="UP001172911">
    <property type="component" value="Unassembled WGS sequence"/>
</dbReference>
<dbReference type="InterPro" id="IPR049215">
    <property type="entry name" value="DUF6809"/>
</dbReference>
<dbReference type="EMBL" id="JARPTC010000003">
    <property type="protein sequence ID" value="MDO7786113.1"/>
    <property type="molecule type" value="Genomic_DNA"/>
</dbReference>
<gene>
    <name evidence="1" type="ORF">P6N53_02615</name>
</gene>
<sequence length="96" mass="11176">MDRSTTFGQQLYDFIWERYGENFPTLSNSPEYKENNDKAEAALKEITQLLGPEHENLLEIYETARNDCLALSIHQAYLIGFKDGMEFKKIIDLAIR</sequence>
<name>A0AAW7Z8K5_9FIRM</name>
<dbReference type="AlphaFoldDB" id="A0AAW7Z8K5"/>